<comment type="caution">
    <text evidence="1">The sequence shown here is derived from an EMBL/GenBank/DDBJ whole genome shotgun (WGS) entry which is preliminary data.</text>
</comment>
<dbReference type="EMBL" id="BAAAKW010000002">
    <property type="protein sequence ID" value="GAA1205619.1"/>
    <property type="molecule type" value="Genomic_DNA"/>
</dbReference>
<accession>A0ABP4G609</accession>
<reference evidence="2" key="1">
    <citation type="journal article" date="2019" name="Int. J. Syst. Evol. Microbiol.">
        <title>The Global Catalogue of Microorganisms (GCM) 10K type strain sequencing project: providing services to taxonomists for standard genome sequencing and annotation.</title>
        <authorList>
            <consortium name="The Broad Institute Genomics Platform"/>
            <consortium name="The Broad Institute Genome Sequencing Center for Infectious Disease"/>
            <person name="Wu L."/>
            <person name="Ma J."/>
        </authorList>
    </citation>
    <scope>NUCLEOTIDE SEQUENCE [LARGE SCALE GENOMIC DNA]</scope>
    <source>
        <strain evidence="2">JCM 12762</strain>
    </source>
</reference>
<evidence type="ECO:0000313" key="1">
    <source>
        <dbReference type="EMBL" id="GAA1205619.1"/>
    </source>
</evidence>
<dbReference type="PANTHER" id="PTHR37163:SF1">
    <property type="entry name" value="DUF501 DOMAIN-CONTAINING PROTEIN"/>
    <property type="match status" value="1"/>
</dbReference>
<dbReference type="Proteomes" id="UP001500943">
    <property type="component" value="Unassembled WGS sequence"/>
</dbReference>
<protein>
    <submittedName>
        <fullName evidence="1">DUF501 domain-containing protein</fullName>
    </submittedName>
</protein>
<dbReference type="InterPro" id="IPR007511">
    <property type="entry name" value="DUF501"/>
</dbReference>
<gene>
    <name evidence="1" type="ORF">GCM10009655_00810</name>
</gene>
<evidence type="ECO:0000313" key="2">
    <source>
        <dbReference type="Proteomes" id="UP001500943"/>
    </source>
</evidence>
<organism evidence="1 2">
    <name type="scientific">Rhodoglobus aureus</name>
    <dbReference type="NCBI Taxonomy" id="191497"/>
    <lineage>
        <taxon>Bacteria</taxon>
        <taxon>Bacillati</taxon>
        <taxon>Actinomycetota</taxon>
        <taxon>Actinomycetes</taxon>
        <taxon>Micrococcales</taxon>
        <taxon>Microbacteriaceae</taxon>
        <taxon>Rhodoglobus</taxon>
    </lineage>
</organism>
<dbReference type="Pfam" id="PF04417">
    <property type="entry name" value="DUF501"/>
    <property type="match status" value="1"/>
</dbReference>
<dbReference type="PANTHER" id="PTHR37163">
    <property type="entry name" value="CONSERVED PROTEIN"/>
    <property type="match status" value="1"/>
</dbReference>
<dbReference type="RefSeq" id="WP_343922182.1">
    <property type="nucleotide sequence ID" value="NZ_BAAAKW010000002.1"/>
</dbReference>
<proteinExistence type="predicted"/>
<sequence>MTTPPFDTVSDEDVRIVSLQLGRPARDVIGIAARCVCGAPTVVSTKPRLSDGTPFPTIYYLCHPAATASVSTLEAEGHMPELAAMLEGDIAEQYQAAHDAYIADRDGIEVVAELAGVSAGGMPTRVKCLHALVGHTLAAGPGVNPIGDIALERASWSPTVCQCPDYSDAAADDAGAGDVPAADAAAIDEFANPTKESGK</sequence>
<keyword evidence="2" id="KW-1185">Reference proteome</keyword>
<name>A0ABP4G609_9MICO</name>